<evidence type="ECO:0000256" key="3">
    <source>
        <dbReference type="ARBA" id="ARBA00023004"/>
    </source>
</evidence>
<dbReference type="CDD" id="cd07034">
    <property type="entry name" value="TPP_PYR_PFOR_IOR-alpha_like"/>
    <property type="match status" value="1"/>
</dbReference>
<feature type="binding site" evidence="6">
    <location>
        <position position="543"/>
    </location>
    <ligand>
        <name>[4Fe-4S] cluster</name>
        <dbReference type="ChEBI" id="CHEBI:49883"/>
        <label>1</label>
    </ligand>
</feature>
<feature type="binding site" evidence="6">
    <location>
        <position position="588"/>
    </location>
    <ligand>
        <name>[4Fe-4S] cluster</name>
        <dbReference type="ChEBI" id="CHEBI:49883"/>
        <label>2</label>
    </ligand>
</feature>
<dbReference type="SUPFAM" id="SSF54862">
    <property type="entry name" value="4Fe-4S ferredoxins"/>
    <property type="match status" value="1"/>
</dbReference>
<evidence type="ECO:0000313" key="9">
    <source>
        <dbReference type="Proteomes" id="UP000316649"/>
    </source>
</evidence>
<keyword evidence="3 5" id="KW-0408">Iron</keyword>
<reference evidence="8 9" key="1">
    <citation type="submission" date="2019-07" db="EMBL/GenBank/DDBJ databases">
        <title>The pathways for chlorine oxyanion respiration interact through the shared metabolite chlorate.</title>
        <authorList>
            <person name="Barnum T.P."/>
            <person name="Cheng Y."/>
            <person name="Hill K.A."/>
            <person name="Lucas L.N."/>
            <person name="Carlson H.K."/>
            <person name="Coates J.D."/>
        </authorList>
    </citation>
    <scope>NUCLEOTIDE SEQUENCE [LARGE SCALE GENOMIC DNA]</scope>
    <source>
        <strain evidence="8 9">BK-1</strain>
    </source>
</reference>
<dbReference type="EMBL" id="VMNH01000023">
    <property type="protein sequence ID" value="TVO71002.1"/>
    <property type="molecule type" value="Genomic_DNA"/>
</dbReference>
<dbReference type="PANTHER" id="PTHR43710">
    <property type="entry name" value="2-HYDROXYACYL-COA LYASE"/>
    <property type="match status" value="1"/>
</dbReference>
<dbReference type="InterPro" id="IPR017721">
    <property type="entry name" value="IorA"/>
</dbReference>
<evidence type="ECO:0000256" key="2">
    <source>
        <dbReference type="ARBA" id="ARBA00023002"/>
    </source>
</evidence>
<dbReference type="PROSITE" id="PS51379">
    <property type="entry name" value="4FE4S_FER_2"/>
    <property type="match status" value="2"/>
</dbReference>
<keyword evidence="8" id="KW-0670">Pyruvate</keyword>
<dbReference type="OrthoDB" id="9803617at2"/>
<comment type="function">
    <text evidence="5">Catalyzes the ferredoxin-dependent oxidative decarboxylation of arylpyruvates.</text>
</comment>
<feature type="binding site" evidence="6">
    <location>
        <position position="540"/>
    </location>
    <ligand>
        <name>[4Fe-4S] cluster</name>
        <dbReference type="ChEBI" id="CHEBI:49883"/>
        <label>1</label>
    </ligand>
</feature>
<evidence type="ECO:0000256" key="4">
    <source>
        <dbReference type="ARBA" id="ARBA00023014"/>
    </source>
</evidence>
<dbReference type="AlphaFoldDB" id="A0A558DXY7"/>
<gene>
    <name evidence="8" type="ORF">FHP88_15840</name>
</gene>
<dbReference type="InterPro" id="IPR029061">
    <property type="entry name" value="THDP-binding"/>
</dbReference>
<feature type="binding site" evidence="6">
    <location>
        <position position="585"/>
    </location>
    <ligand>
        <name>[4Fe-4S] cluster</name>
        <dbReference type="ChEBI" id="CHEBI:49883"/>
        <label>2</label>
    </ligand>
</feature>
<evidence type="ECO:0000259" key="7">
    <source>
        <dbReference type="PROSITE" id="PS51379"/>
    </source>
</evidence>
<dbReference type="InterPro" id="IPR017896">
    <property type="entry name" value="4Fe4S_Fe-S-bd"/>
</dbReference>
<keyword evidence="4 5" id="KW-0411">Iron-sulfur</keyword>
<dbReference type="InterPro" id="IPR011766">
    <property type="entry name" value="TPP_enzyme_TPP-bd"/>
</dbReference>
<evidence type="ECO:0000256" key="6">
    <source>
        <dbReference type="PIRSR" id="PIRSR006439-50"/>
    </source>
</evidence>
<proteinExistence type="predicted"/>
<dbReference type="Gene3D" id="3.30.70.20">
    <property type="match status" value="1"/>
</dbReference>
<dbReference type="GO" id="GO:0046872">
    <property type="term" value="F:metal ion binding"/>
    <property type="evidence" value="ECO:0007669"/>
    <property type="project" value="UniProtKB-UniRule"/>
</dbReference>
<feature type="binding site" evidence="6">
    <location>
        <position position="546"/>
    </location>
    <ligand>
        <name>[4Fe-4S] cluster</name>
        <dbReference type="ChEBI" id="CHEBI:49883"/>
        <label>1</label>
    </ligand>
</feature>
<dbReference type="PIRSF" id="PIRSF006439">
    <property type="entry name" value="Indolepyruvate_ferr_oxidored"/>
    <property type="match status" value="1"/>
</dbReference>
<dbReference type="Pfam" id="PF02775">
    <property type="entry name" value="TPP_enzyme_C"/>
    <property type="match status" value="1"/>
</dbReference>
<evidence type="ECO:0000256" key="5">
    <source>
        <dbReference type="PIRNR" id="PIRNR006439"/>
    </source>
</evidence>
<feature type="binding site" evidence="6">
    <location>
        <position position="551"/>
    </location>
    <ligand>
        <name>[4Fe-4S] cluster</name>
        <dbReference type="ChEBI" id="CHEBI:49883"/>
        <label>2</label>
    </ligand>
</feature>
<feature type="binding site" evidence="6">
    <location>
        <position position="592"/>
    </location>
    <ligand>
        <name>[4Fe-4S] cluster</name>
        <dbReference type="ChEBI" id="CHEBI:49883"/>
        <label>1</label>
    </ligand>
</feature>
<sequence length="616" mass="66323">MSGNEAVARGVWEAGVRVATAYPGTPATEILEYLGTYSDIHANWSPNEKVSLEVAIGASMCGSRAFCAMKHVGMNVAADALMTQTLAGVEGGLVIAIADDVGMSSSQNEQDSRYWGRFAHLPILEPSDSQEAYAMVIQAFDLSEQFDCPVILRLTTRICHVKGVVTVGERQTHTAKGFTPNPSRWVMVPGNAKKRLQLQQQRDLTLRAYSEQSDLNFSDPGKATEYGFVTSGPAYTHVKEAFPESPVYKIGFSHPLPVEQIRAFAQGVETLVVVEETEPLIELELRAAGLTVVGKEYFPATGELAPEVLLRALRALQGEEEVSAPTPPPMPSLAGLFPRPPTMCVSCPHLAVFYTLSRLRKRANFAGDIGCYTLGAGQPWNALDTCICMGSAIGIGLGMDLGRGERDQDKGIFSIIGDSTFLHLGIQGLLDLVYNQGNVTVMILDNSATGMTGGQNNHGNGKDLRGNAAPQVDFAELACALGVARERVHVVDPYDLPVLYRTVKQEMAAPVPSVIVAKRPCVLTERYTPRRPLMVAAEKCNGCANCLSVGCPAILVTRRETEVRKGGREVMKAWVRIESAACTGCDICLQTCGPDAMVPADLSKITPIGESPDQHS</sequence>
<protein>
    <recommendedName>
        <fullName evidence="5">Indolepyruvate oxidoreductase subunit IorA</fullName>
        <shortName evidence="5">IOR</shortName>
        <ecNumber evidence="5">1.2.7.8</ecNumber>
    </recommendedName>
    <alternativeName>
        <fullName evidence="5">Indolepyruvate ferredoxin oxidoreductase subunit alpha</fullName>
    </alternativeName>
</protein>
<comment type="caution">
    <text evidence="8">The sequence shown here is derived from an EMBL/GenBank/DDBJ whole genome shotgun (WGS) entry which is preliminary data.</text>
</comment>
<feature type="domain" description="4Fe-4S ferredoxin-type" evidence="7">
    <location>
        <begin position="531"/>
        <end position="561"/>
    </location>
</feature>
<dbReference type="SUPFAM" id="SSF52518">
    <property type="entry name" value="Thiamin diphosphate-binding fold (THDP-binding)"/>
    <property type="match status" value="2"/>
</dbReference>
<dbReference type="Gene3D" id="3.40.50.970">
    <property type="match status" value="2"/>
</dbReference>
<dbReference type="InterPro" id="IPR045025">
    <property type="entry name" value="HACL1-like"/>
</dbReference>
<dbReference type="FunFam" id="3.40.50.970:FF:000039">
    <property type="entry name" value="Indolepyruvate oxidoreductase subunit IorA"/>
    <property type="match status" value="1"/>
</dbReference>
<keyword evidence="5" id="KW-0813">Transport</keyword>
<dbReference type="GO" id="GO:0030976">
    <property type="term" value="F:thiamine pyrophosphate binding"/>
    <property type="evidence" value="ECO:0007669"/>
    <property type="project" value="InterPro"/>
</dbReference>
<keyword evidence="2 5" id="KW-0560">Oxidoreductase</keyword>
<comment type="cofactor">
    <cofactor evidence="5 6">
        <name>[4Fe-4S] cluster</name>
        <dbReference type="ChEBI" id="CHEBI:49883"/>
    </cofactor>
    <text evidence="5 6">Binds 2 [4Fe-4S] clusters. In this family the first cluster has a non-standard and varying [4Fe-4S] binding motif CX(2)CX(2)CX(4-5)CP.</text>
</comment>
<dbReference type="PROSITE" id="PS00198">
    <property type="entry name" value="4FE4S_FER_1"/>
    <property type="match status" value="1"/>
</dbReference>
<evidence type="ECO:0000313" key="8">
    <source>
        <dbReference type="EMBL" id="TVO71002.1"/>
    </source>
</evidence>
<feature type="binding site" evidence="6">
    <location>
        <position position="582"/>
    </location>
    <ligand>
        <name>[4Fe-4S] cluster</name>
        <dbReference type="ChEBI" id="CHEBI:49883"/>
        <label>2</label>
    </ligand>
</feature>
<dbReference type="InterPro" id="IPR017900">
    <property type="entry name" value="4Fe4S_Fe_S_CS"/>
</dbReference>
<organism evidence="8 9">
    <name type="scientific">Sedimenticola selenatireducens</name>
    <dbReference type="NCBI Taxonomy" id="191960"/>
    <lineage>
        <taxon>Bacteria</taxon>
        <taxon>Pseudomonadati</taxon>
        <taxon>Pseudomonadota</taxon>
        <taxon>Gammaproteobacteria</taxon>
        <taxon>Chromatiales</taxon>
        <taxon>Sedimenticolaceae</taxon>
        <taxon>Sedimenticola</taxon>
    </lineage>
</organism>
<keyword evidence="5" id="KW-0249">Electron transport</keyword>
<dbReference type="InterPro" id="IPR002880">
    <property type="entry name" value="Pyrv_Fd/Flavodoxin_OxRdtase_N"/>
</dbReference>
<feature type="domain" description="4Fe-4S ferredoxin-type" evidence="7">
    <location>
        <begin position="573"/>
        <end position="602"/>
    </location>
</feature>
<keyword evidence="5 6" id="KW-0004">4Fe-4S</keyword>
<dbReference type="CDD" id="cd02008">
    <property type="entry name" value="TPP_IOR_alpha"/>
    <property type="match status" value="1"/>
</dbReference>
<evidence type="ECO:0000256" key="1">
    <source>
        <dbReference type="ARBA" id="ARBA00022723"/>
    </source>
</evidence>
<dbReference type="GO" id="GO:0043805">
    <property type="term" value="F:indolepyruvate ferredoxin oxidoreductase activity"/>
    <property type="evidence" value="ECO:0007669"/>
    <property type="project" value="UniProtKB-UniRule"/>
</dbReference>
<dbReference type="EC" id="1.2.7.8" evidence="5"/>
<name>A0A558DXY7_9GAMM</name>
<dbReference type="GO" id="GO:0044281">
    <property type="term" value="P:small molecule metabolic process"/>
    <property type="evidence" value="ECO:0007669"/>
    <property type="project" value="UniProtKB-ARBA"/>
</dbReference>
<dbReference type="Proteomes" id="UP000316649">
    <property type="component" value="Unassembled WGS sequence"/>
</dbReference>
<accession>A0A558DXY7</accession>
<dbReference type="GO" id="GO:0051539">
    <property type="term" value="F:4 iron, 4 sulfur cluster binding"/>
    <property type="evidence" value="ECO:0007669"/>
    <property type="project" value="UniProtKB-UniRule"/>
</dbReference>
<keyword evidence="9" id="KW-1185">Reference proteome</keyword>
<dbReference type="Pfam" id="PF01855">
    <property type="entry name" value="POR_N"/>
    <property type="match status" value="1"/>
</dbReference>
<dbReference type="PANTHER" id="PTHR43710:SF5">
    <property type="entry name" value="INDOLEPYRUVATE FERREDOXIN OXIDOREDUCTASE ALPHA SUBUNIT"/>
    <property type="match status" value="1"/>
</dbReference>
<comment type="catalytic activity">
    <reaction evidence="5">
        <text>indole-3-pyruvate + 2 oxidized [2Fe-2S]-[ferredoxin] + CoA = (indol-3-yl)acetyl-CoA + 2 reduced [2Fe-2S]-[ferredoxin] + CO2 + H(+)</text>
        <dbReference type="Rhea" id="RHEA:12645"/>
        <dbReference type="Rhea" id="RHEA-COMP:10000"/>
        <dbReference type="Rhea" id="RHEA-COMP:10001"/>
        <dbReference type="ChEBI" id="CHEBI:15378"/>
        <dbReference type="ChEBI" id="CHEBI:16526"/>
        <dbReference type="ChEBI" id="CHEBI:17640"/>
        <dbReference type="ChEBI" id="CHEBI:33737"/>
        <dbReference type="ChEBI" id="CHEBI:33738"/>
        <dbReference type="ChEBI" id="CHEBI:57271"/>
        <dbReference type="ChEBI" id="CHEBI:57287"/>
        <dbReference type="EC" id="1.2.7.8"/>
    </reaction>
</comment>
<keyword evidence="1 5" id="KW-0479">Metal-binding</keyword>